<dbReference type="InterPro" id="IPR021773">
    <property type="entry name" value="TPC11"/>
</dbReference>
<name>A0ABD3A6I3_9GENT</name>
<evidence type="ECO:0000313" key="3">
    <source>
        <dbReference type="Proteomes" id="UP001630127"/>
    </source>
</evidence>
<dbReference type="Proteomes" id="UP001630127">
    <property type="component" value="Unassembled WGS sequence"/>
</dbReference>
<feature type="domain" description="Trafficking protein particle complex subunit 11" evidence="1">
    <location>
        <begin position="255"/>
        <end position="523"/>
    </location>
</feature>
<evidence type="ECO:0000259" key="1">
    <source>
        <dbReference type="Pfam" id="PF11817"/>
    </source>
</evidence>
<evidence type="ECO:0000313" key="2">
    <source>
        <dbReference type="EMBL" id="KAL3527322.1"/>
    </source>
</evidence>
<protein>
    <recommendedName>
        <fullName evidence="1">Trafficking protein particle complex subunit 11 domain-containing protein</fullName>
    </recommendedName>
</protein>
<organism evidence="2 3">
    <name type="scientific">Cinchona calisaya</name>
    <dbReference type="NCBI Taxonomy" id="153742"/>
    <lineage>
        <taxon>Eukaryota</taxon>
        <taxon>Viridiplantae</taxon>
        <taxon>Streptophyta</taxon>
        <taxon>Embryophyta</taxon>
        <taxon>Tracheophyta</taxon>
        <taxon>Spermatophyta</taxon>
        <taxon>Magnoliopsida</taxon>
        <taxon>eudicotyledons</taxon>
        <taxon>Gunneridae</taxon>
        <taxon>Pentapetalae</taxon>
        <taxon>asterids</taxon>
        <taxon>lamiids</taxon>
        <taxon>Gentianales</taxon>
        <taxon>Rubiaceae</taxon>
        <taxon>Cinchonoideae</taxon>
        <taxon>Cinchoneae</taxon>
        <taxon>Cinchona</taxon>
    </lineage>
</organism>
<sequence>MEDFPEELRRPPVALAALVGCPELHAPITTHLLAEQPPINALALPDISKISLFARIPKESSAPARPVGGILKRDWLFKHRTRIPAVVAALFSSDQISGEPAQWLQVCNDLENLKGVTKGRNIKLVVAVVTQSNSKDEISEDRMIALRKRAEVDSKYIIIFIPDDPLELKQSLNRLRNTLGELANTYYKDEGRRVKARIDRKNLSSIELHIRYCFKVAVYAEFRRDWAEGLRIYEEAYHAVREMVGSSTRLPPIQRLVEIKTVAEQLNFKISTLLMHSGKLAEAIIWFRRHMGAYRRLVGAPDANFLHWEWLSRQFLVFAELLESSSAAVQNTSSATSGTADKLTEWEFYPAYYYQSAAQYLKEKSSCLELALSMSENADEIDGSNESVTTSVYVGQFAKLLEHGGAFTMQLLTDEEFVRHALAEGKRFQDSFEIIALLKRSFEAYNKHKTLRMASYCGFQMAREYFAINDFGNAKQVLDNVANLYRQEGWVALLWEILGYLRECSRKIGSVKDFVEHSLEMAALPVSITTDAQFFKDCGPAGSPSLPQREMIQKEVFGVFRGESEIALNEENNPLKVTDDHPLYLEIDLVSPLRVVLLASVAFHEQIVKPGRPTMITVSLLTQLPLNVEIDQLEIQFNQTECSFIIVNGQRPQLAAISHVQPGRRVETAPALEIVTNKWMRLTYDIKSEQSGKLECMYVIARIGPHSTICCRAESPASMNDLPLWKFEDRVETIPTKDPALALSGQKAIQVEEPDPQVDLKLGSSGPALVGENFIVPVTVISKGHSVHAGELKINLVDTRGGGLLSPRDVEPFSTENLHVELVGVSGQEWEDQSESPSDSIRKIQPSFGLISVPVLSEGKSWSCKLEIRWNRPKPIMLYVSLGYSPYSSETSSQKVHVHKNLEIEGKTALIISHRYMLPFRQDPLLPSMTKATGDPDLTPILPLKERSILIVGAKNCSEVPLRLLSISIESETGGICTVSQKVEDPMEPALIVPGEEFKKIFSIIPEVNLANLNIGTVCLRWRRNSGSEEESGSCSTVAEVLTKLRLPDVSVEQPPIIVNIKCPAHAILGNPFTFSIRIHNQTKLLQEIKYSLADSQSFVLSGSHNDTIFVLPKSEHILNFKLVPLASGSQQLPRATVTSVRYTAAFQPSISASTVFVFPSKPHFELSNTEDTRVRSVTL</sequence>
<dbReference type="EMBL" id="JBJUIK010000005">
    <property type="protein sequence ID" value="KAL3527322.1"/>
    <property type="molecule type" value="Genomic_DNA"/>
</dbReference>
<dbReference type="Pfam" id="PF11817">
    <property type="entry name" value="Foie-gras_1"/>
    <property type="match status" value="1"/>
</dbReference>
<dbReference type="AlphaFoldDB" id="A0ABD3A6I3"/>
<dbReference type="PANTHER" id="PTHR14374">
    <property type="entry name" value="FOIE GRAS"/>
    <property type="match status" value="1"/>
</dbReference>
<keyword evidence="3" id="KW-1185">Reference proteome</keyword>
<gene>
    <name evidence="2" type="ORF">ACH5RR_011978</name>
</gene>
<reference evidence="2 3" key="1">
    <citation type="submission" date="2024-11" db="EMBL/GenBank/DDBJ databases">
        <title>A near-complete genome assembly of Cinchona calisaya.</title>
        <authorList>
            <person name="Lian D.C."/>
            <person name="Zhao X.W."/>
            <person name="Wei L."/>
        </authorList>
    </citation>
    <scope>NUCLEOTIDE SEQUENCE [LARGE SCALE GENOMIC DNA]</scope>
    <source>
        <tissue evidence="2">Nenye</tissue>
    </source>
</reference>
<proteinExistence type="predicted"/>
<comment type="caution">
    <text evidence="2">The sequence shown here is derived from an EMBL/GenBank/DDBJ whole genome shotgun (WGS) entry which is preliminary data.</text>
</comment>
<dbReference type="PANTHER" id="PTHR14374:SF0">
    <property type="entry name" value="TRAFFICKING PROTEIN PARTICLE COMPLEX SUBUNIT 11"/>
    <property type="match status" value="1"/>
</dbReference>
<accession>A0ABD3A6I3</accession>